<evidence type="ECO:0000256" key="10">
    <source>
        <dbReference type="ARBA" id="ARBA00041392"/>
    </source>
</evidence>
<dbReference type="Gene3D" id="1.25.40.120">
    <property type="entry name" value="Protein prenylyltransferase"/>
    <property type="match status" value="1"/>
</dbReference>
<dbReference type="AlphaFoldDB" id="A0A2R5GXW6"/>
<dbReference type="InterPro" id="IPR002088">
    <property type="entry name" value="Prenyl_trans_a"/>
</dbReference>
<evidence type="ECO:0000256" key="4">
    <source>
        <dbReference type="ARBA" id="ARBA00012702"/>
    </source>
</evidence>
<dbReference type="Proteomes" id="UP000241890">
    <property type="component" value="Unassembled WGS sequence"/>
</dbReference>
<evidence type="ECO:0000256" key="8">
    <source>
        <dbReference type="ARBA" id="ARBA00022842"/>
    </source>
</evidence>
<dbReference type="GO" id="GO:0005965">
    <property type="term" value="C:protein farnesyltransferase complex"/>
    <property type="evidence" value="ECO:0007669"/>
    <property type="project" value="TreeGrafter"/>
</dbReference>
<dbReference type="PANTHER" id="PTHR11129:SF1">
    <property type="entry name" value="PROTEIN FARNESYLTRANSFERASE_GERANYLGERANYLTRANSFERASE TYPE-1 SUBUNIT ALPHA"/>
    <property type="match status" value="1"/>
</dbReference>
<comment type="caution">
    <text evidence="14">The sequence shown here is derived from an EMBL/GenBank/DDBJ whole genome shotgun (WGS) entry which is preliminary data.</text>
</comment>
<evidence type="ECO:0000256" key="5">
    <source>
        <dbReference type="ARBA" id="ARBA00022602"/>
    </source>
</evidence>
<dbReference type="SUPFAM" id="SSF48439">
    <property type="entry name" value="Protein prenylyltransferase"/>
    <property type="match status" value="1"/>
</dbReference>
<keyword evidence="6 14" id="KW-0808">Transferase</keyword>
<gene>
    <name evidence="14" type="ORF">FCC1311_108602</name>
</gene>
<organism evidence="14 15">
    <name type="scientific">Hondaea fermentalgiana</name>
    <dbReference type="NCBI Taxonomy" id="2315210"/>
    <lineage>
        <taxon>Eukaryota</taxon>
        <taxon>Sar</taxon>
        <taxon>Stramenopiles</taxon>
        <taxon>Bigyra</taxon>
        <taxon>Labyrinthulomycetes</taxon>
        <taxon>Thraustochytrida</taxon>
        <taxon>Thraustochytriidae</taxon>
        <taxon>Hondaea</taxon>
    </lineage>
</organism>
<dbReference type="PROSITE" id="PS51147">
    <property type="entry name" value="PFTA"/>
    <property type="match status" value="4"/>
</dbReference>
<dbReference type="Pfam" id="PF01239">
    <property type="entry name" value="PPTA"/>
    <property type="match status" value="5"/>
</dbReference>
<evidence type="ECO:0000256" key="7">
    <source>
        <dbReference type="ARBA" id="ARBA00022737"/>
    </source>
</evidence>
<proteinExistence type="inferred from homology"/>
<evidence type="ECO:0000256" key="11">
    <source>
        <dbReference type="ARBA" id="ARBA00042436"/>
    </source>
</evidence>
<protein>
    <recommendedName>
        <fullName evidence="9">Protein farnesyltransferase/geranylgeranyltransferase type-1 subunit alpha</fullName>
        <ecNumber evidence="4">2.5.1.58</ecNumber>
        <ecNumber evidence="3">2.5.1.59</ecNumber>
    </recommendedName>
    <alternativeName>
        <fullName evidence="12">CAAX farnesyltransferase subunit alpha</fullName>
    </alternativeName>
    <alternativeName>
        <fullName evidence="11">FTase-alpha</fullName>
    </alternativeName>
    <alternativeName>
        <fullName evidence="10">Ras proteins prenyltransferase subunit alpha</fullName>
    </alternativeName>
    <alternativeName>
        <fullName evidence="13">Type I protein geranyl-geranyltransferase subunit alpha</fullName>
    </alternativeName>
</protein>
<comment type="cofactor">
    <cofactor evidence="1">
        <name>Mg(2+)</name>
        <dbReference type="ChEBI" id="CHEBI:18420"/>
    </cofactor>
</comment>
<dbReference type="InParanoid" id="A0A2R5GXW6"/>
<dbReference type="GO" id="GO:0005953">
    <property type="term" value="C:CAAX-protein geranylgeranyltransferase complex"/>
    <property type="evidence" value="ECO:0007669"/>
    <property type="project" value="TreeGrafter"/>
</dbReference>
<dbReference type="OrthoDB" id="272289at2759"/>
<reference evidence="14 15" key="1">
    <citation type="submission" date="2017-12" db="EMBL/GenBank/DDBJ databases">
        <title>Sequencing, de novo assembly and annotation of complete genome of a new Thraustochytrid species, strain FCC1311.</title>
        <authorList>
            <person name="Sedici K."/>
            <person name="Godart F."/>
            <person name="Aiese Cigliano R."/>
            <person name="Sanseverino W."/>
            <person name="Barakat M."/>
            <person name="Ortet P."/>
            <person name="Marechal E."/>
            <person name="Cagnac O."/>
            <person name="Amato A."/>
        </authorList>
    </citation>
    <scope>NUCLEOTIDE SEQUENCE [LARGE SCALE GENOMIC DNA]</scope>
</reference>
<evidence type="ECO:0000313" key="14">
    <source>
        <dbReference type="EMBL" id="GBG34638.1"/>
    </source>
</evidence>
<dbReference type="GO" id="GO:0004660">
    <property type="term" value="F:protein farnesyltransferase activity"/>
    <property type="evidence" value="ECO:0007669"/>
    <property type="project" value="UniProtKB-EC"/>
</dbReference>
<dbReference type="EMBL" id="BEYU01000206">
    <property type="protein sequence ID" value="GBG34638.1"/>
    <property type="molecule type" value="Genomic_DNA"/>
</dbReference>
<accession>A0A2R5GXW6</accession>
<name>A0A2R5GXW6_9STRA</name>
<evidence type="ECO:0000313" key="15">
    <source>
        <dbReference type="Proteomes" id="UP000241890"/>
    </source>
</evidence>
<evidence type="ECO:0000256" key="6">
    <source>
        <dbReference type="ARBA" id="ARBA00022679"/>
    </source>
</evidence>
<evidence type="ECO:0000256" key="3">
    <source>
        <dbReference type="ARBA" id="ARBA00012700"/>
    </source>
</evidence>
<keyword evidence="7" id="KW-0677">Repeat</keyword>
<evidence type="ECO:0000256" key="2">
    <source>
        <dbReference type="ARBA" id="ARBA00006734"/>
    </source>
</evidence>
<keyword evidence="5" id="KW-0637">Prenyltransferase</keyword>
<evidence type="ECO:0000256" key="13">
    <source>
        <dbReference type="ARBA" id="ARBA00043219"/>
    </source>
</evidence>
<comment type="similarity">
    <text evidence="2">Belongs to the protein prenyltransferase subunit alpha family.</text>
</comment>
<dbReference type="GO" id="GO:0004662">
    <property type="term" value="F:CAAX-protein geranylgeranyltransferase activity"/>
    <property type="evidence" value="ECO:0007669"/>
    <property type="project" value="UniProtKB-EC"/>
</dbReference>
<dbReference type="EC" id="2.5.1.58" evidence="4"/>
<keyword evidence="8" id="KW-0460">Magnesium</keyword>
<dbReference type="PANTHER" id="PTHR11129">
    <property type="entry name" value="PROTEIN FARNESYLTRANSFERASE ALPHA SUBUNIT/RAB GERANYLGERANYL TRANSFERASE ALPHA SUBUNIT"/>
    <property type="match status" value="1"/>
</dbReference>
<sequence length="330" mass="37404">MQQHDEGGEDAGGYFGGAEWADVTPIDAPEGDEACAQINYTSEFAETMGYFRAVLRADERSKRALALTARVIAGNAANYTAWFFRRECLKALGEDLKKELEFATNAALRSPKNYQIWYHRRAVVEMLGDGSDELEFTEEILMDDSKNYHAWSHRQFALQRFDLWDGEIAFVEKLLQMDVRNNSAWNQRWFVVKNTTGFDDAEIRERELTFAWTQAKRAPNNESPFNYLRGIIRLPSFVEVSLVRNELDGLLHYVKASSEGHPNKQNPPPLLGFAVDFYGANGEPGLATELCDSLAAEHDPIRRKYWAYRREQLTPNAASAEVAPVPPSAP</sequence>
<dbReference type="EC" id="2.5.1.59" evidence="3"/>
<evidence type="ECO:0000256" key="9">
    <source>
        <dbReference type="ARBA" id="ARBA00040965"/>
    </source>
</evidence>
<evidence type="ECO:0000256" key="1">
    <source>
        <dbReference type="ARBA" id="ARBA00001946"/>
    </source>
</evidence>
<evidence type="ECO:0000256" key="12">
    <source>
        <dbReference type="ARBA" id="ARBA00043086"/>
    </source>
</evidence>
<keyword evidence="15" id="KW-1185">Reference proteome</keyword>